<proteinExistence type="predicted"/>
<dbReference type="Gene3D" id="1.25.40.10">
    <property type="entry name" value="Tetratricopeptide repeat domain"/>
    <property type="match status" value="2"/>
</dbReference>
<dbReference type="SUPFAM" id="SSF48452">
    <property type="entry name" value="TPR-like"/>
    <property type="match status" value="1"/>
</dbReference>
<dbReference type="Gene3D" id="3.40.50.300">
    <property type="entry name" value="P-loop containing nucleotide triphosphate hydrolases"/>
    <property type="match status" value="1"/>
</dbReference>
<dbReference type="SUPFAM" id="SSF52540">
    <property type="entry name" value="P-loop containing nucleoside triphosphate hydrolases"/>
    <property type="match status" value="1"/>
</dbReference>
<dbReference type="InterPro" id="IPR011990">
    <property type="entry name" value="TPR-like_helical_dom_sf"/>
</dbReference>
<name>A0ABW3QTY3_9PSEU</name>
<dbReference type="Proteomes" id="UP001597168">
    <property type="component" value="Unassembled WGS sequence"/>
</dbReference>
<protein>
    <submittedName>
        <fullName evidence="1">Tetratricopeptide repeat protein</fullName>
    </submittedName>
</protein>
<dbReference type="RefSeq" id="WP_380723592.1">
    <property type="nucleotide sequence ID" value="NZ_JBHTLK010000056.1"/>
</dbReference>
<dbReference type="InterPro" id="IPR053137">
    <property type="entry name" value="NLR-like"/>
</dbReference>
<comment type="caution">
    <text evidence="1">The sequence shown here is derived from an EMBL/GenBank/DDBJ whole genome shotgun (WGS) entry which is preliminary data.</text>
</comment>
<dbReference type="PANTHER" id="PTHR46082">
    <property type="entry name" value="ATP/GTP-BINDING PROTEIN-RELATED"/>
    <property type="match status" value="1"/>
</dbReference>
<dbReference type="EMBL" id="JBHTLK010000056">
    <property type="protein sequence ID" value="MFD1148156.1"/>
    <property type="molecule type" value="Genomic_DNA"/>
</dbReference>
<dbReference type="Pfam" id="PF13374">
    <property type="entry name" value="TPR_10"/>
    <property type="match status" value="3"/>
</dbReference>
<dbReference type="PRINTS" id="PR00364">
    <property type="entry name" value="DISEASERSIST"/>
</dbReference>
<keyword evidence="2" id="KW-1185">Reference proteome</keyword>
<dbReference type="PANTHER" id="PTHR46082:SF10">
    <property type="entry name" value="NB-ARC DOMAIN-CONTAINING PROTEIN"/>
    <property type="match status" value="1"/>
</dbReference>
<accession>A0ABW3QTY3</accession>
<evidence type="ECO:0000313" key="1">
    <source>
        <dbReference type="EMBL" id="MFD1148156.1"/>
    </source>
</evidence>
<gene>
    <name evidence="1" type="ORF">ACFQ3T_13580</name>
</gene>
<sequence>MEQRASAFSGSTTYQAGRDVHVNAPPSAIPGLATLVVPEEVTHTVRGRDGLLTDLAATVESGGHVVVLHGNGGNGKTTVAVQVARRASVEVWWVNAGSAANVAEGLREVALRAGADEAAVRHAWTGAGSAPEVLWRALDARAEPWLLVLDNADDPRVLAPNGERVASGRGWLRTPRSTGTVLITSRDGRRSEWGDRTFVPLAVLDGADAARVLLDLAPEAGAEPDARALAERLGGLPLGLRLAGHYLRSTTEAVRLPGAVQPRTFAEYRQALAEGADLGGRETLTGTWELSLDLLANRGHHLARPLLRLLSTFAPAPIPVALLDATVLADEDVFAGVTVQRLTDAVEGLRGLGLVDHRADALALHPLVHDAGDPHASDFADLRQRMITAATVGSKTHDPSTWPLWHAVLPHCARVADSAMDLLIDAAVFCLQVGLAADSERLFRRVLREMTTTFGEHHRETLLMRYTLANMVAWRGEDEVAAAEYRAVLDAQQRTLGPDHGDTVDTRIALARITGAHDPAATEARLRALLAVQAETLGAQDEVTLDTRAELAREVVAQDRFAEALVIYRELFEARCAVQGEEHPETMDVRQHLASVLCLAGDVDGADAEFRALLPQQSRVLGPEHSSTLLTRASAAMNLARRGHLDRAESELRETIALCERVLGPDHVQTSLARDSLDRVREAR</sequence>
<dbReference type="InterPro" id="IPR027417">
    <property type="entry name" value="P-loop_NTPase"/>
</dbReference>
<organism evidence="1 2">
    <name type="scientific">Saccharothrix hoggarensis</name>
    <dbReference type="NCBI Taxonomy" id="913853"/>
    <lineage>
        <taxon>Bacteria</taxon>
        <taxon>Bacillati</taxon>
        <taxon>Actinomycetota</taxon>
        <taxon>Actinomycetes</taxon>
        <taxon>Pseudonocardiales</taxon>
        <taxon>Pseudonocardiaceae</taxon>
        <taxon>Saccharothrix</taxon>
    </lineage>
</organism>
<reference evidence="2" key="1">
    <citation type="journal article" date="2019" name="Int. J. Syst. Evol. Microbiol.">
        <title>The Global Catalogue of Microorganisms (GCM) 10K type strain sequencing project: providing services to taxonomists for standard genome sequencing and annotation.</title>
        <authorList>
            <consortium name="The Broad Institute Genomics Platform"/>
            <consortium name="The Broad Institute Genome Sequencing Center for Infectious Disease"/>
            <person name="Wu L."/>
            <person name="Ma J."/>
        </authorList>
    </citation>
    <scope>NUCLEOTIDE SEQUENCE [LARGE SCALE GENOMIC DNA]</scope>
    <source>
        <strain evidence="2">CCUG 60214</strain>
    </source>
</reference>
<evidence type="ECO:0000313" key="2">
    <source>
        <dbReference type="Proteomes" id="UP001597168"/>
    </source>
</evidence>